<dbReference type="InterPro" id="IPR002734">
    <property type="entry name" value="RibDG_C"/>
</dbReference>
<keyword evidence="8" id="KW-0511">Multifunctional enzyme</keyword>
<evidence type="ECO:0000256" key="6">
    <source>
        <dbReference type="ARBA" id="ARBA00022857"/>
    </source>
</evidence>
<evidence type="ECO:0000256" key="8">
    <source>
        <dbReference type="ARBA" id="ARBA00023268"/>
    </source>
</evidence>
<evidence type="ECO:0000313" key="10">
    <source>
        <dbReference type="EMBL" id="CAB4571450.1"/>
    </source>
</evidence>
<dbReference type="Gene3D" id="3.40.140.10">
    <property type="entry name" value="Cytidine Deaminase, domain 2"/>
    <property type="match status" value="1"/>
</dbReference>
<evidence type="ECO:0000256" key="1">
    <source>
        <dbReference type="ARBA" id="ARBA00004882"/>
    </source>
</evidence>
<proteinExistence type="predicted"/>
<dbReference type="NCBIfam" id="TIGR00326">
    <property type="entry name" value="eubact_ribD"/>
    <property type="match status" value="1"/>
</dbReference>
<dbReference type="SUPFAM" id="SSF53927">
    <property type="entry name" value="Cytidine deaminase-like"/>
    <property type="match status" value="1"/>
</dbReference>
<evidence type="ECO:0000259" key="9">
    <source>
        <dbReference type="PROSITE" id="PS51747"/>
    </source>
</evidence>
<dbReference type="PIRSF" id="PIRSF006769">
    <property type="entry name" value="RibD"/>
    <property type="match status" value="1"/>
</dbReference>
<dbReference type="PROSITE" id="PS00903">
    <property type="entry name" value="CYT_DCMP_DEAMINASES_1"/>
    <property type="match status" value="1"/>
</dbReference>
<dbReference type="EMBL" id="CAEZTD010000132">
    <property type="protein sequence ID" value="CAB4571450.1"/>
    <property type="molecule type" value="Genomic_DNA"/>
</dbReference>
<keyword evidence="5" id="KW-0862">Zinc</keyword>
<name>A0A6J6E4I7_9ZZZZ</name>
<dbReference type="UniPathway" id="UPA00275">
    <property type="reaction ID" value="UER00401"/>
</dbReference>
<evidence type="ECO:0000256" key="2">
    <source>
        <dbReference type="ARBA" id="ARBA00004910"/>
    </source>
</evidence>
<sequence length="388" mass="40907">MLRAVMAPIVVPEFVLQVKNLHTKRTHPMTGTSPASNPAGTAVGGASAYAEMMHRAVELSMNGPAHDANPRVGCVVLDAHGAIIAEGWHRGSGTPHAEIDALSQLSPEQARGATFVVTLEPCNHTGRTGPCANALIDAGVTRVVFGLTDPGDVEGGGGDKLRAAGIEVLGGVEPEAVMSVVSDWYRSAALGRPVVTVKWASSLDGRAAANDGTSQWISSPESRERVHAQRAEHDAITVGTSTVLADNPSLTARTPNGDLLEHQPIPVVIGERAVTGERLEAHPREVVHLRTRDLSLALRDLHERGIHSLYVEGGPTLASAFIEAGFVDKLYVFIAPVLLGGAKLALTDLGVTTLTDRIDVVVDSVEHLGSDLLITAHPARPNTEREAR</sequence>
<comment type="pathway">
    <text evidence="2">Cofactor biosynthesis; riboflavin biosynthesis; 5-amino-6-(D-ribitylamino)uracil from GTP: step 3/4.</text>
</comment>
<keyword evidence="6" id="KW-0521">NADP</keyword>
<feature type="domain" description="CMP/dCMP-type deaminase" evidence="9">
    <location>
        <begin position="47"/>
        <end position="169"/>
    </location>
</feature>
<dbReference type="InterPro" id="IPR016193">
    <property type="entry name" value="Cytidine_deaminase-like"/>
</dbReference>
<evidence type="ECO:0000256" key="7">
    <source>
        <dbReference type="ARBA" id="ARBA00023002"/>
    </source>
</evidence>
<dbReference type="GO" id="GO:0008835">
    <property type="term" value="F:diaminohydroxyphosphoribosylaminopyrimidine deaminase activity"/>
    <property type="evidence" value="ECO:0007669"/>
    <property type="project" value="InterPro"/>
</dbReference>
<evidence type="ECO:0000256" key="3">
    <source>
        <dbReference type="ARBA" id="ARBA00022619"/>
    </source>
</evidence>
<keyword evidence="4" id="KW-0479">Metal-binding</keyword>
<dbReference type="InterPro" id="IPR002125">
    <property type="entry name" value="CMP_dCMP_dom"/>
</dbReference>
<reference evidence="10" key="1">
    <citation type="submission" date="2020-05" db="EMBL/GenBank/DDBJ databases">
        <authorList>
            <person name="Chiriac C."/>
            <person name="Salcher M."/>
            <person name="Ghai R."/>
            <person name="Kavagutti S V."/>
        </authorList>
    </citation>
    <scope>NUCLEOTIDE SEQUENCE</scope>
</reference>
<dbReference type="PROSITE" id="PS51747">
    <property type="entry name" value="CYT_DCMP_DEAMINASES_2"/>
    <property type="match status" value="1"/>
</dbReference>
<dbReference type="CDD" id="cd01284">
    <property type="entry name" value="Riboflavin_deaminase-reductase"/>
    <property type="match status" value="1"/>
</dbReference>
<dbReference type="InterPro" id="IPR004794">
    <property type="entry name" value="Eubact_RibD"/>
</dbReference>
<protein>
    <submittedName>
        <fullName evidence="10">Unannotated protein</fullName>
    </submittedName>
</protein>
<evidence type="ECO:0000256" key="5">
    <source>
        <dbReference type="ARBA" id="ARBA00022833"/>
    </source>
</evidence>
<accession>A0A6J6E4I7</accession>
<dbReference type="GO" id="GO:0008703">
    <property type="term" value="F:5-amino-6-(5-phosphoribosylamino)uracil reductase activity"/>
    <property type="evidence" value="ECO:0007669"/>
    <property type="project" value="InterPro"/>
</dbReference>
<dbReference type="GO" id="GO:0009231">
    <property type="term" value="P:riboflavin biosynthetic process"/>
    <property type="evidence" value="ECO:0007669"/>
    <property type="project" value="UniProtKB-UniPathway"/>
</dbReference>
<dbReference type="SUPFAM" id="SSF53597">
    <property type="entry name" value="Dihydrofolate reductase-like"/>
    <property type="match status" value="1"/>
</dbReference>
<dbReference type="Pfam" id="PF01872">
    <property type="entry name" value="RibD_C"/>
    <property type="match status" value="1"/>
</dbReference>
<dbReference type="AlphaFoldDB" id="A0A6J6E4I7"/>
<dbReference type="PANTHER" id="PTHR38011:SF7">
    <property type="entry name" value="2,5-DIAMINO-6-RIBOSYLAMINO-4(3H)-PYRIMIDINONE 5'-PHOSPHATE REDUCTASE"/>
    <property type="match status" value="1"/>
</dbReference>
<keyword evidence="3" id="KW-0686">Riboflavin biosynthesis</keyword>
<dbReference type="GO" id="GO:0008270">
    <property type="term" value="F:zinc ion binding"/>
    <property type="evidence" value="ECO:0007669"/>
    <property type="project" value="InterPro"/>
</dbReference>
<organism evidence="10">
    <name type="scientific">freshwater metagenome</name>
    <dbReference type="NCBI Taxonomy" id="449393"/>
    <lineage>
        <taxon>unclassified sequences</taxon>
        <taxon>metagenomes</taxon>
        <taxon>ecological metagenomes</taxon>
    </lineage>
</organism>
<dbReference type="Pfam" id="PF00383">
    <property type="entry name" value="dCMP_cyt_deam_1"/>
    <property type="match status" value="1"/>
</dbReference>
<dbReference type="InterPro" id="IPR050765">
    <property type="entry name" value="Riboflavin_Biosynth_HTPR"/>
</dbReference>
<dbReference type="Gene3D" id="3.40.430.10">
    <property type="entry name" value="Dihydrofolate Reductase, subunit A"/>
    <property type="match status" value="2"/>
</dbReference>
<dbReference type="PANTHER" id="PTHR38011">
    <property type="entry name" value="DIHYDROFOLATE REDUCTASE FAMILY PROTEIN (AFU_ORTHOLOGUE AFUA_8G06820)"/>
    <property type="match status" value="1"/>
</dbReference>
<keyword evidence="7" id="KW-0560">Oxidoreductase</keyword>
<gene>
    <name evidence="10" type="ORF">UFOPK1591_01321</name>
</gene>
<dbReference type="InterPro" id="IPR016192">
    <property type="entry name" value="APOBEC/CMP_deaminase_Zn-bd"/>
</dbReference>
<evidence type="ECO:0000256" key="4">
    <source>
        <dbReference type="ARBA" id="ARBA00022723"/>
    </source>
</evidence>
<dbReference type="InterPro" id="IPR024072">
    <property type="entry name" value="DHFR-like_dom_sf"/>
</dbReference>
<comment type="pathway">
    <text evidence="1">Cofactor biosynthesis; riboflavin biosynthesis; 5-amino-6-(D-ribitylamino)uracil from GTP: step 2/4.</text>
</comment>